<dbReference type="InterPro" id="IPR011990">
    <property type="entry name" value="TPR-like_helical_dom_sf"/>
</dbReference>
<reference evidence="4 5" key="1">
    <citation type="journal article" date="2018" name="IMA Fungus">
        <title>IMA Genome-F 9: Draft genome sequence of Annulohypoxylon stygium, Aspergillus mulundensis, Berkeleyomyces basicola (syn. Thielaviopsis basicola), Ceratocystis smalleyi, two Cercospora beticola strains, Coleophoma cylindrospora, Fusarium fracticaudum, Phialophora cf. hyalina, and Morchella septimelata.</title>
        <authorList>
            <person name="Wingfield B.D."/>
            <person name="Bills G.F."/>
            <person name="Dong Y."/>
            <person name="Huang W."/>
            <person name="Nel W.J."/>
            <person name="Swalarsk-Parry B.S."/>
            <person name="Vaghefi N."/>
            <person name="Wilken P.M."/>
            <person name="An Z."/>
            <person name="de Beer Z.W."/>
            <person name="De Vos L."/>
            <person name="Chen L."/>
            <person name="Duong T.A."/>
            <person name="Gao Y."/>
            <person name="Hammerbacher A."/>
            <person name="Kikkert J.R."/>
            <person name="Li Y."/>
            <person name="Li H."/>
            <person name="Li K."/>
            <person name="Li Q."/>
            <person name="Liu X."/>
            <person name="Ma X."/>
            <person name="Naidoo K."/>
            <person name="Pethybridge S.J."/>
            <person name="Sun J."/>
            <person name="Steenkamp E.T."/>
            <person name="van der Nest M.A."/>
            <person name="van Wyk S."/>
            <person name="Wingfield M.J."/>
            <person name="Xiong C."/>
            <person name="Yue Q."/>
            <person name="Zhang X."/>
        </authorList>
    </citation>
    <scope>NUCLEOTIDE SEQUENCE [LARGE SCALE GENOMIC DNA]</scope>
    <source>
        <strain evidence="4 5">BP5796</strain>
    </source>
</reference>
<feature type="region of interest" description="Disordered" evidence="1">
    <location>
        <begin position="241"/>
        <end position="265"/>
    </location>
</feature>
<dbReference type="InterPro" id="IPR058925">
    <property type="entry name" value="zf-C2H2_AcuF"/>
</dbReference>
<gene>
    <name evidence="4" type="ORF">BP5796_02886</name>
</gene>
<dbReference type="EMBL" id="PDLN01000003">
    <property type="protein sequence ID" value="RDW91721.1"/>
    <property type="molecule type" value="Genomic_DNA"/>
</dbReference>
<dbReference type="InterPro" id="IPR019734">
    <property type="entry name" value="TPR_rpt"/>
</dbReference>
<feature type="domain" description="Oxidoreductase acuF-like C2H2 type zinc-finger" evidence="3">
    <location>
        <begin position="352"/>
        <end position="381"/>
    </location>
</feature>
<dbReference type="PANTHER" id="PTHR35391">
    <property type="entry name" value="C2H2-TYPE DOMAIN-CONTAINING PROTEIN-RELATED"/>
    <property type="match status" value="1"/>
</dbReference>
<evidence type="ECO:0000259" key="2">
    <source>
        <dbReference type="Pfam" id="PF25000"/>
    </source>
</evidence>
<dbReference type="Gene3D" id="1.25.40.10">
    <property type="entry name" value="Tetratricopeptide repeat domain"/>
    <property type="match status" value="2"/>
</dbReference>
<dbReference type="PANTHER" id="PTHR35391:SF7">
    <property type="entry name" value="C2H2-TYPE DOMAIN-CONTAINING PROTEIN"/>
    <property type="match status" value="1"/>
</dbReference>
<dbReference type="Gene3D" id="3.40.50.300">
    <property type="entry name" value="P-loop containing nucleotide triphosphate hydrolases"/>
    <property type="match status" value="1"/>
</dbReference>
<dbReference type="Pfam" id="PF25000">
    <property type="entry name" value="DUF7779"/>
    <property type="match status" value="1"/>
</dbReference>
<evidence type="ECO:0000256" key="1">
    <source>
        <dbReference type="SAM" id="MobiDB-lite"/>
    </source>
</evidence>
<accession>A0A3D8SZW9</accession>
<organism evidence="4 5">
    <name type="scientific">Coleophoma crateriformis</name>
    <dbReference type="NCBI Taxonomy" id="565419"/>
    <lineage>
        <taxon>Eukaryota</taxon>
        <taxon>Fungi</taxon>
        <taxon>Dikarya</taxon>
        <taxon>Ascomycota</taxon>
        <taxon>Pezizomycotina</taxon>
        <taxon>Leotiomycetes</taxon>
        <taxon>Helotiales</taxon>
        <taxon>Dermateaceae</taxon>
        <taxon>Coleophoma</taxon>
    </lineage>
</organism>
<feature type="region of interest" description="Disordered" evidence="1">
    <location>
        <begin position="527"/>
        <end position="555"/>
    </location>
</feature>
<name>A0A3D8SZW9_9HELO</name>
<dbReference type="Pfam" id="PF13374">
    <property type="entry name" value="TPR_10"/>
    <property type="match status" value="1"/>
</dbReference>
<dbReference type="Pfam" id="PF26082">
    <property type="entry name" value="zf-C2H2_AcuF"/>
    <property type="match status" value="1"/>
</dbReference>
<evidence type="ECO:0000259" key="3">
    <source>
        <dbReference type="Pfam" id="PF26082"/>
    </source>
</evidence>
<dbReference type="SUPFAM" id="SSF48452">
    <property type="entry name" value="TPR-like"/>
    <property type="match status" value="1"/>
</dbReference>
<evidence type="ECO:0000313" key="4">
    <source>
        <dbReference type="EMBL" id="RDW91721.1"/>
    </source>
</evidence>
<dbReference type="OrthoDB" id="6161812at2759"/>
<dbReference type="SUPFAM" id="SSF52540">
    <property type="entry name" value="P-loop containing nucleoside triphosphate hydrolases"/>
    <property type="match status" value="1"/>
</dbReference>
<feature type="domain" description="DUF7779" evidence="2">
    <location>
        <begin position="917"/>
        <end position="1004"/>
    </location>
</feature>
<comment type="caution">
    <text evidence="4">The sequence shown here is derived from an EMBL/GenBank/DDBJ whole genome shotgun (WGS) entry which is preliminary data.</text>
</comment>
<evidence type="ECO:0008006" key="6">
    <source>
        <dbReference type="Google" id="ProtNLM"/>
    </source>
</evidence>
<sequence>METFNIRSRATECLRDFDALVAVQPSVDDRRNAVDLDGEEQKARFLIWSANIGVFADGHASLDYRLRDSLEARKLMLDLLESLKNYLRRATETIRPTWDDEVAFFPVLNSEDSLSSEGFQPASASSVLSSSYRGSDTDGSQSMSVDLDRTPFEQRLHGIEQTIDRLYRLSVAIRRPSILSQNAKAANFVIRDEEGNDVGEQFANFALKWITHQFPDASLELRQRLASSVTLRRKRFLYRQSHQRKLSTKQHLAPPSLAGRPSSPALDAESTVIARTIVETPTQATQPENQQRGLLKSILPSQTSASKISGKVRTDDVFQLTPSRTPTVFSGAFSQQASIAVPEPPKPCLGSKEFECPYCCMMLPIKDAIASQWTRHVLNDLEPYICVFENCKDAHRLFRDRASWLTHMRESHTRQWTCTAAGHKLRVFETEQEFEDHMRLDHARGFKESQLAWYKKRSQGPSVCLFATCPLCAYEPSEDKITTLIAAKGIDHNQRYERVRLISEDIAKHLALHLQALSMKALPWQENVEEEAPSEKEASKHADEGHESNDDRSSLSLIDTNSSLQFDDVPLVIQAGDWDTESYAGPNSDELLQPQESYESEWGFIRRPEYFGHDRDPILQKLLRKLYLNSSSGAERSTGPELPVYMMPPTPLNKNFFGRDYALNAIEAELCPKTISKPVDGKAFTYPLTFAICAPGGMGKTQVAIQFAITHKQQFDAIFWVNADSINEMAHGFQKIAILLDLIPEGSADANDLLHTRETVKRWLVNPRARNSDGGRKARKITSWLLIYDGVQDPDILNDYWPYDGPGSVLITSRNPFSWARSLPLLPFTSDEAIAFLLMLTNRNISDVERESVTKVSARLGGLPLALTQMASIIVTKQLSFGQFLDSYNERESQRELLQLQTELKSLSYEHTVASVWAFENLKHGRELLNVMSMIDPDGIPERLFTSTLDKIDLPGYPTTIEEYHDARRELLACSLVTANKQEHKLFIHRLVQDVARARMGHVEFRQTLLACVKLISSIWPFENFAWRHGIARWPSCEELFPHISKLKDLFPAVLPSSETSDDYHFAKLLTDAGWYLHERGRPVESNLFNNMAQSICESLKFRLYETPNAFSDDSVTHAELDYVRAELYHNRGCIASDANDAVEAMNNLRSFHHMMEKEFGNTTQRTDMRLGLACNELGNAYMLKEDWVQGEKYFLQSIDLLEQLDEYEPVLISLPLVNLGYAYWLQGRLSEAMAVLEKGIHDREEKYGVHDRISFISGRFYHALGNVTHDQGSMEESFNYHHKALLHYKSTLGNNHHRTAAVFVKVAEHNIRVHQYDTAVVLLDHALKTYSMSSNYRPEKTRASFKRSRALRFLHLIDEANKEQRRCFRVYSELIVERAKLTGKQRTPKKMADDLTDQDFDDLVAFWYK</sequence>
<protein>
    <recommendedName>
        <fullName evidence="6">NB-ARC domain-containing protein</fullName>
    </recommendedName>
</protein>
<evidence type="ECO:0000313" key="5">
    <source>
        <dbReference type="Proteomes" id="UP000256328"/>
    </source>
</evidence>
<dbReference type="Proteomes" id="UP000256328">
    <property type="component" value="Unassembled WGS sequence"/>
</dbReference>
<feature type="compositionally biased region" description="Basic and acidic residues" evidence="1">
    <location>
        <begin position="533"/>
        <end position="553"/>
    </location>
</feature>
<dbReference type="InterPro" id="IPR027417">
    <property type="entry name" value="P-loop_NTPase"/>
</dbReference>
<dbReference type="InterPro" id="IPR056681">
    <property type="entry name" value="DUF7779"/>
</dbReference>
<proteinExistence type="predicted"/>
<dbReference type="Pfam" id="PF13424">
    <property type="entry name" value="TPR_12"/>
    <property type="match status" value="1"/>
</dbReference>
<keyword evidence="5" id="KW-1185">Reference proteome</keyword>
<dbReference type="SMART" id="SM00028">
    <property type="entry name" value="TPR"/>
    <property type="match status" value="3"/>
</dbReference>